<comment type="caution">
    <text evidence="2">The sequence shown here is derived from an EMBL/GenBank/DDBJ whole genome shotgun (WGS) entry which is preliminary data.</text>
</comment>
<feature type="region of interest" description="Disordered" evidence="1">
    <location>
        <begin position="676"/>
        <end position="697"/>
    </location>
</feature>
<feature type="compositionally biased region" description="Acidic residues" evidence="1">
    <location>
        <begin position="99"/>
        <end position="112"/>
    </location>
</feature>
<dbReference type="Proteomes" id="UP001159427">
    <property type="component" value="Unassembled WGS sequence"/>
</dbReference>
<feature type="region of interest" description="Disordered" evidence="1">
    <location>
        <begin position="93"/>
        <end position="133"/>
    </location>
</feature>
<reference evidence="2 3" key="1">
    <citation type="submission" date="2022-05" db="EMBL/GenBank/DDBJ databases">
        <authorList>
            <consortium name="Genoscope - CEA"/>
            <person name="William W."/>
        </authorList>
    </citation>
    <scope>NUCLEOTIDE SEQUENCE [LARGE SCALE GENOMIC DNA]</scope>
</reference>
<evidence type="ECO:0000256" key="1">
    <source>
        <dbReference type="SAM" id="MobiDB-lite"/>
    </source>
</evidence>
<keyword evidence="3" id="KW-1185">Reference proteome</keyword>
<feature type="compositionally biased region" description="Basic and acidic residues" evidence="1">
    <location>
        <begin position="42"/>
        <end position="54"/>
    </location>
</feature>
<dbReference type="PANTHER" id="PTHR34485:SF2">
    <property type="entry name" value="PROLINE RICH, LACRIMAL 1"/>
    <property type="match status" value="1"/>
</dbReference>
<feature type="compositionally biased region" description="Basic residues" evidence="1">
    <location>
        <begin position="1"/>
        <end position="15"/>
    </location>
</feature>
<feature type="region of interest" description="Disordered" evidence="1">
    <location>
        <begin position="39"/>
        <end position="67"/>
    </location>
</feature>
<evidence type="ECO:0000313" key="2">
    <source>
        <dbReference type="EMBL" id="CAH3028543.1"/>
    </source>
</evidence>
<dbReference type="PANTHER" id="PTHR34485">
    <property type="entry name" value="PROLINE-RICH, LACRIMAL 1"/>
    <property type="match status" value="1"/>
</dbReference>
<gene>
    <name evidence="2" type="ORF">PEVE_00034312</name>
</gene>
<protein>
    <submittedName>
        <fullName evidence="2">Uncharacterized protein</fullName>
    </submittedName>
</protein>
<sequence>MGPKKLSKRERKKLLKEKAQKAAKIRGVGVGSRQKFALAANWREEPYKSSDRERGVRKRVSYVSPGKTKYWSQKSVEKELVSRNLKDCLYDKSASSTEDNSDGDDEDYCEDDRDAKKRKLQSSDEPDESSDKNKGCLEIERRLFVCESTQLMDMVEQINATSQCSTPECNGFLVVSKVEPTGLGGSMNVTFACNGCKLRTVNFCGSALVEGSKRTVVGLALAVAFFITGHGYAKFSRTLRQCLGISCISKNPYYETIKLVYPKVTEILNGMCDEEKERMKQMSNGQFGSWKRAVVTSDGVWHTRGHFSKNGSFIIKNYLTGGGLLWYGHKCMRGKDGVLEDELFEGTAKSMEGILAEECYKEARDEGCKVEVVWQDGDSSAALAVSKFHKEGKVYKCGGHVGRAHYNKLKEVSKKKVFSADIKRKYKEKFPQVESVVCKCEKHKAGCGCLRDNFLTNARVNHFCCLQQCSTPQEYARRLRALGEYHSRDIHEWDGGECGFHPKIVCSCKKCKEDEELQCQGKPYKTKNPLTCDYHWLQYRIECERRAEDADSVIHPTMGRGHSNLCEAHFTVLPDYRAKDQNLCRLHYITSTNCGFCQGNMSWCYKVRGQNYHWVIDLYEMLNLPVIPAVIEALQKAALDRMKEIEKGKTDHRKKTRIQMKVARAEDQEARKKWVKQQAVRHTYGNDQEDDDAEEDEVDPALIVAARAAMEETEEDDGAILVISGRTCRCGSKTHKRVSHSDCPLNPKNKN</sequence>
<proteinExistence type="predicted"/>
<dbReference type="EMBL" id="CALNXI010000518">
    <property type="protein sequence ID" value="CAH3028543.1"/>
    <property type="molecule type" value="Genomic_DNA"/>
</dbReference>
<accession>A0ABN8MGA8</accession>
<organism evidence="2 3">
    <name type="scientific">Porites evermanni</name>
    <dbReference type="NCBI Taxonomy" id="104178"/>
    <lineage>
        <taxon>Eukaryota</taxon>
        <taxon>Metazoa</taxon>
        <taxon>Cnidaria</taxon>
        <taxon>Anthozoa</taxon>
        <taxon>Hexacorallia</taxon>
        <taxon>Scleractinia</taxon>
        <taxon>Fungiina</taxon>
        <taxon>Poritidae</taxon>
        <taxon>Porites</taxon>
    </lineage>
</organism>
<feature type="region of interest" description="Disordered" evidence="1">
    <location>
        <begin position="731"/>
        <end position="751"/>
    </location>
</feature>
<evidence type="ECO:0000313" key="3">
    <source>
        <dbReference type="Proteomes" id="UP001159427"/>
    </source>
</evidence>
<feature type="region of interest" description="Disordered" evidence="1">
    <location>
        <begin position="1"/>
        <end position="27"/>
    </location>
</feature>
<feature type="compositionally biased region" description="Acidic residues" evidence="1">
    <location>
        <begin position="687"/>
        <end position="697"/>
    </location>
</feature>
<name>A0ABN8MGA8_9CNID</name>